<proteinExistence type="predicted"/>
<protein>
    <submittedName>
        <fullName evidence="1">Uncharacterized protein</fullName>
    </submittedName>
</protein>
<dbReference type="AlphaFoldDB" id="U5NCI8"/>
<dbReference type="Proteomes" id="UP000017119">
    <property type="component" value="Chromosome"/>
</dbReference>
<dbReference type="HOGENOM" id="CLU_2789494_0_0_14"/>
<accession>U5NCI8</accession>
<dbReference type="KEGG" id="mpv:PRV_02020"/>
<dbReference type="PATRIC" id="fig|1403316.3.peg.373"/>
<dbReference type="EMBL" id="CP006771">
    <property type="protein sequence ID" value="AGX89142.1"/>
    <property type="molecule type" value="Genomic_DNA"/>
</dbReference>
<dbReference type="RefSeq" id="WP_022769973.1">
    <property type="nucleotide sequence ID" value="NC_022575.1"/>
</dbReference>
<keyword evidence="2" id="KW-1185">Reference proteome</keyword>
<evidence type="ECO:0000313" key="1">
    <source>
        <dbReference type="EMBL" id="AGX89142.1"/>
    </source>
</evidence>
<evidence type="ECO:0000313" key="2">
    <source>
        <dbReference type="Proteomes" id="UP000017119"/>
    </source>
</evidence>
<reference evidence="1 2" key="1">
    <citation type="journal article" date="2013" name="Genome Announc.">
        <title>Genome Sequence of Mycoplasma parvum (Formerly Eperythrozoon parvum), a Diminutive Hemoplasma of the Pig.</title>
        <authorList>
            <person name="do Nascimento N.C."/>
            <person name="Dos Santos A.P."/>
            <person name="Chu Y."/>
            <person name="Guimaraes A.M."/>
            <person name="Pagliaro A."/>
            <person name="Messick J.B."/>
        </authorList>
    </citation>
    <scope>NUCLEOTIDE SEQUENCE [LARGE SCALE GENOMIC DNA]</scope>
    <source>
        <strain evidence="1 2">Indiana</strain>
    </source>
</reference>
<name>U5NCI8_9MOLU</name>
<sequence length="68" mass="7404">MLKFVPLFLSTATISPLLLSWAKGSYSKNTSLKELKPTTILYTTNSRDAGNGLIGPVVHLPTWVVNSN</sequence>
<organism evidence="1 2">
    <name type="scientific">Mycoplasma parvum str. Indiana</name>
    <dbReference type="NCBI Taxonomy" id="1403316"/>
    <lineage>
        <taxon>Bacteria</taxon>
        <taxon>Bacillati</taxon>
        <taxon>Mycoplasmatota</taxon>
        <taxon>Mollicutes</taxon>
        <taxon>Mycoplasmataceae</taxon>
        <taxon>Mycoplasma</taxon>
    </lineage>
</organism>
<gene>
    <name evidence="1" type="ORF">PRV_02020</name>
</gene>